<evidence type="ECO:0000313" key="5">
    <source>
        <dbReference type="Proteomes" id="UP000289691"/>
    </source>
</evidence>
<keyword evidence="2" id="KW-0812">Transmembrane</keyword>
<comment type="caution">
    <text evidence="4">The sequence shown here is derived from an EMBL/GenBank/DDBJ whole genome shotgun (WGS) entry which is preliminary data.</text>
</comment>
<organism evidence="4 5">
    <name type="scientific">Halorientalis pallida</name>
    <dbReference type="NCBI Taxonomy" id="2479928"/>
    <lineage>
        <taxon>Archaea</taxon>
        <taxon>Methanobacteriati</taxon>
        <taxon>Methanobacteriota</taxon>
        <taxon>Stenosarchaea group</taxon>
        <taxon>Halobacteria</taxon>
        <taxon>Halobacteriales</taxon>
        <taxon>Haloarculaceae</taxon>
        <taxon>Halorientalis</taxon>
    </lineage>
</organism>
<name>A0A498KYH0_9EURY</name>
<dbReference type="EMBL" id="RDFA01000007">
    <property type="protein sequence ID" value="RXK46918.1"/>
    <property type="molecule type" value="Genomic_DNA"/>
</dbReference>
<feature type="compositionally biased region" description="Acidic residues" evidence="1">
    <location>
        <begin position="45"/>
        <end position="68"/>
    </location>
</feature>
<dbReference type="InterPro" id="IPR011674">
    <property type="entry name" value="DUF1616"/>
</dbReference>
<feature type="region of interest" description="Disordered" evidence="1">
    <location>
        <begin position="227"/>
        <end position="317"/>
    </location>
</feature>
<proteinExistence type="predicted"/>
<dbReference type="Gene3D" id="2.60.40.10">
    <property type="entry name" value="Immunoglobulins"/>
    <property type="match status" value="1"/>
</dbReference>
<feature type="compositionally biased region" description="Polar residues" evidence="1">
    <location>
        <begin position="307"/>
        <end position="317"/>
    </location>
</feature>
<dbReference type="OrthoDB" id="82282at2157"/>
<dbReference type="Proteomes" id="UP000289691">
    <property type="component" value="Unassembled WGS sequence"/>
</dbReference>
<feature type="compositionally biased region" description="Acidic residues" evidence="1">
    <location>
        <begin position="18"/>
        <end position="31"/>
    </location>
</feature>
<dbReference type="Pfam" id="PF07760">
    <property type="entry name" value="DUF1616"/>
    <property type="match status" value="1"/>
</dbReference>
<evidence type="ECO:0000313" key="4">
    <source>
        <dbReference type="EMBL" id="RXK46918.1"/>
    </source>
</evidence>
<evidence type="ECO:0000259" key="3">
    <source>
        <dbReference type="Pfam" id="PF07760"/>
    </source>
</evidence>
<dbReference type="InterPro" id="IPR013783">
    <property type="entry name" value="Ig-like_fold"/>
</dbReference>
<keyword evidence="2" id="KW-1133">Transmembrane helix</keyword>
<dbReference type="AlphaFoldDB" id="A0A498KYH0"/>
<feature type="transmembrane region" description="Helical" evidence="2">
    <location>
        <begin position="86"/>
        <end position="107"/>
    </location>
</feature>
<feature type="region of interest" description="Disordered" evidence="1">
    <location>
        <begin position="1"/>
        <end position="69"/>
    </location>
</feature>
<keyword evidence="5" id="KW-1185">Reference proteome</keyword>
<dbReference type="RefSeq" id="WP_129070251.1">
    <property type="nucleotide sequence ID" value="NZ_RDFA01000007.1"/>
</dbReference>
<feature type="compositionally biased region" description="Low complexity" evidence="1">
    <location>
        <begin position="246"/>
        <end position="306"/>
    </location>
</feature>
<reference evidence="4 5" key="1">
    <citation type="submission" date="2019-01" db="EMBL/GenBank/DDBJ databases">
        <title>Halorientalis sp. F13-25 a new haloarchaeum isolated from hypersaline water.</title>
        <authorList>
            <person name="Ana D.-V."/>
            <person name="Cristina S.-P."/>
            <person name="Antonio V."/>
        </authorList>
    </citation>
    <scope>NUCLEOTIDE SEQUENCE [LARGE SCALE GENOMIC DNA]</scope>
    <source>
        <strain evidence="4 5">F13-25</strain>
    </source>
</reference>
<sequence length="317" mass="32980">MGEDEHPDDPVDPHGPGDEDESEASSDDQTDVPDPAERAGPDPISVDDETGSEAMDTDDTDSGDEDGEAVLGGRISAAQRQRAERALTWILAIALALSLAGVVYVALVPPQSGSTFSEFYLLGPDGNASEYPTTLAPNQTGTVVVGISNHERKSVEYRMRVSLNGTQTAERTVSVADGDTREFRVNLTAPADPGRYRVRFLLYNETSADPSLRTRLWIQVRNESVVGNETTPGNATAPNGSTDNATTPTDRSDTSPTPSTLTPDGTTGTVTPGDSSGTQTAGPSQAPTATRTATSTPPPVDTSTPDGSASVTTASSG</sequence>
<keyword evidence="2" id="KW-0472">Membrane</keyword>
<feature type="domain" description="DUF1616" evidence="3">
    <location>
        <begin position="78"/>
        <end position="218"/>
    </location>
</feature>
<protein>
    <submittedName>
        <fullName evidence="4">DUF1616 domain-containing protein</fullName>
    </submittedName>
</protein>
<feature type="compositionally biased region" description="Polar residues" evidence="1">
    <location>
        <begin position="227"/>
        <end position="245"/>
    </location>
</feature>
<accession>A0A498KYH0</accession>
<feature type="compositionally biased region" description="Basic and acidic residues" evidence="1">
    <location>
        <begin position="8"/>
        <end position="17"/>
    </location>
</feature>
<evidence type="ECO:0000256" key="1">
    <source>
        <dbReference type="SAM" id="MobiDB-lite"/>
    </source>
</evidence>
<evidence type="ECO:0000256" key="2">
    <source>
        <dbReference type="SAM" id="Phobius"/>
    </source>
</evidence>
<gene>
    <name evidence="4" type="ORF">EAF64_17380</name>
</gene>